<keyword evidence="1" id="KW-1133">Transmembrane helix</keyword>
<name>A0A4Y2NU00_ARAVE</name>
<dbReference type="GO" id="GO:0008757">
    <property type="term" value="F:S-adenosylmethionine-dependent methyltransferase activity"/>
    <property type="evidence" value="ECO:0007669"/>
    <property type="project" value="InterPro"/>
</dbReference>
<feature type="domain" description="Methyltransferase type 11" evidence="2">
    <location>
        <begin position="88"/>
        <end position="185"/>
    </location>
</feature>
<dbReference type="AlphaFoldDB" id="A0A4Y2NU00"/>
<dbReference type="PANTHER" id="PTHR45036">
    <property type="entry name" value="METHYLTRANSFERASE LIKE 7B"/>
    <property type="match status" value="1"/>
</dbReference>
<evidence type="ECO:0000313" key="4">
    <source>
        <dbReference type="Proteomes" id="UP000499080"/>
    </source>
</evidence>
<dbReference type="SUPFAM" id="SSF53335">
    <property type="entry name" value="S-adenosyl-L-methionine-dependent methyltransferases"/>
    <property type="match status" value="1"/>
</dbReference>
<organism evidence="3 4">
    <name type="scientific">Araneus ventricosus</name>
    <name type="common">Orbweaver spider</name>
    <name type="synonym">Epeira ventricosa</name>
    <dbReference type="NCBI Taxonomy" id="182803"/>
    <lineage>
        <taxon>Eukaryota</taxon>
        <taxon>Metazoa</taxon>
        <taxon>Ecdysozoa</taxon>
        <taxon>Arthropoda</taxon>
        <taxon>Chelicerata</taxon>
        <taxon>Arachnida</taxon>
        <taxon>Araneae</taxon>
        <taxon>Araneomorphae</taxon>
        <taxon>Entelegynae</taxon>
        <taxon>Araneoidea</taxon>
        <taxon>Araneidae</taxon>
        <taxon>Araneus</taxon>
    </lineage>
</organism>
<comment type="caution">
    <text evidence="3">The sequence shown here is derived from an EMBL/GenBank/DDBJ whole genome shotgun (WGS) entry which is preliminary data.</text>
</comment>
<dbReference type="CDD" id="cd02440">
    <property type="entry name" value="AdoMet_MTases"/>
    <property type="match status" value="1"/>
</dbReference>
<proteinExistence type="predicted"/>
<protein>
    <submittedName>
        <fullName evidence="3">Methyltransferase-like protein 7B</fullName>
    </submittedName>
</protein>
<evidence type="ECO:0000256" key="1">
    <source>
        <dbReference type="SAM" id="Phobius"/>
    </source>
</evidence>
<dbReference type="GO" id="GO:0032259">
    <property type="term" value="P:methylation"/>
    <property type="evidence" value="ECO:0007669"/>
    <property type="project" value="UniProtKB-KW"/>
</dbReference>
<keyword evidence="4" id="KW-1185">Reference proteome</keyword>
<feature type="transmembrane region" description="Helical" evidence="1">
    <location>
        <begin position="12"/>
        <end position="38"/>
    </location>
</feature>
<keyword evidence="1" id="KW-0472">Membrane</keyword>
<dbReference type="InterPro" id="IPR013216">
    <property type="entry name" value="Methyltransf_11"/>
</dbReference>
<accession>A0A4Y2NU00</accession>
<dbReference type="Proteomes" id="UP000499080">
    <property type="component" value="Unassembled WGS sequence"/>
</dbReference>
<sequence>MNFDSTLTMISLAYICITCLSWILCLTVGLPLTLAVYFSKSFRSSFFSWGYYRLAEPFFKTHLEVSRKKAFKILKDSLKDRTGPLEVLEIGVGHGPNLQFYPENCFLTVLDKNKGFEPYFLKTLKKYSHISYRRIVIQPAENMAGIDDESFDVVTSTYLHCSTDDSNAVLQEVKRVLKPVSKIIFFYLNP</sequence>
<evidence type="ECO:0000313" key="3">
    <source>
        <dbReference type="EMBL" id="GBN42343.1"/>
    </source>
</evidence>
<dbReference type="EMBL" id="BGPR01129541">
    <property type="protein sequence ID" value="GBN42343.1"/>
    <property type="molecule type" value="Genomic_DNA"/>
</dbReference>
<dbReference type="OrthoDB" id="6423379at2759"/>
<dbReference type="Pfam" id="PF08241">
    <property type="entry name" value="Methyltransf_11"/>
    <property type="match status" value="1"/>
</dbReference>
<dbReference type="InterPro" id="IPR029063">
    <property type="entry name" value="SAM-dependent_MTases_sf"/>
</dbReference>
<keyword evidence="3" id="KW-0808">Transferase</keyword>
<dbReference type="PANTHER" id="PTHR45036:SF1">
    <property type="entry name" value="METHYLTRANSFERASE LIKE 7A"/>
    <property type="match status" value="1"/>
</dbReference>
<gene>
    <name evidence="3" type="primary">Mettl7b_0</name>
    <name evidence="3" type="ORF">AVEN_251749_1</name>
</gene>
<reference evidence="3 4" key="1">
    <citation type="journal article" date="2019" name="Sci. Rep.">
        <title>Orb-weaving spider Araneus ventricosus genome elucidates the spidroin gene catalogue.</title>
        <authorList>
            <person name="Kono N."/>
            <person name="Nakamura H."/>
            <person name="Ohtoshi R."/>
            <person name="Moran D.A.P."/>
            <person name="Shinohara A."/>
            <person name="Yoshida Y."/>
            <person name="Fujiwara M."/>
            <person name="Mori M."/>
            <person name="Tomita M."/>
            <person name="Arakawa K."/>
        </authorList>
    </citation>
    <scope>NUCLEOTIDE SEQUENCE [LARGE SCALE GENOMIC DNA]</scope>
</reference>
<dbReference type="InterPro" id="IPR052356">
    <property type="entry name" value="Thiol_S-MT"/>
</dbReference>
<evidence type="ECO:0000259" key="2">
    <source>
        <dbReference type="Pfam" id="PF08241"/>
    </source>
</evidence>
<dbReference type="Gene3D" id="3.40.50.150">
    <property type="entry name" value="Vaccinia Virus protein VP39"/>
    <property type="match status" value="1"/>
</dbReference>
<keyword evidence="3" id="KW-0489">Methyltransferase</keyword>
<keyword evidence="1" id="KW-0812">Transmembrane</keyword>